<dbReference type="Pfam" id="PF00109">
    <property type="entry name" value="ketoacyl-synt"/>
    <property type="match status" value="1"/>
</dbReference>
<keyword evidence="15" id="KW-1185">Reference proteome</keyword>
<dbReference type="Pfam" id="PF08240">
    <property type="entry name" value="ADH_N"/>
    <property type="match status" value="1"/>
</dbReference>
<comment type="caution">
    <text evidence="8">Lacks conserved residue(s) required for the propagation of feature annotation.</text>
</comment>
<feature type="compositionally biased region" description="Basic and acidic residues" evidence="9">
    <location>
        <begin position="52"/>
        <end position="62"/>
    </location>
</feature>
<feature type="region of interest" description="C-terminal hotdog fold" evidence="8">
    <location>
        <begin position="1048"/>
        <end position="1195"/>
    </location>
</feature>
<evidence type="ECO:0000256" key="4">
    <source>
        <dbReference type="ARBA" id="ARBA00022679"/>
    </source>
</evidence>
<dbReference type="Gene3D" id="3.40.47.10">
    <property type="match status" value="1"/>
</dbReference>
<dbReference type="EMBL" id="VJYK02000059">
    <property type="protein sequence ID" value="MQS01822.1"/>
    <property type="molecule type" value="Genomic_DNA"/>
</dbReference>
<dbReference type="PROSITE" id="PS50075">
    <property type="entry name" value="CARRIER"/>
    <property type="match status" value="1"/>
</dbReference>
<dbReference type="InterPro" id="IPR049900">
    <property type="entry name" value="PKS_mFAS_DH"/>
</dbReference>
<dbReference type="InterPro" id="IPR036736">
    <property type="entry name" value="ACP-like_sf"/>
</dbReference>
<feature type="domain" description="Carrier" evidence="10">
    <location>
        <begin position="1851"/>
        <end position="1926"/>
    </location>
</feature>
<dbReference type="InterPro" id="IPR016035">
    <property type="entry name" value="Acyl_Trfase/lysoPLipase"/>
</dbReference>
<dbReference type="SUPFAM" id="SSF55048">
    <property type="entry name" value="Probable ACP-binding domain of malonyl-CoA ACP transacylase"/>
    <property type="match status" value="1"/>
</dbReference>
<dbReference type="GO" id="GO:0071770">
    <property type="term" value="P:DIM/DIP cell wall layer assembly"/>
    <property type="evidence" value="ECO:0007669"/>
    <property type="project" value="TreeGrafter"/>
</dbReference>
<dbReference type="Gene3D" id="3.40.366.10">
    <property type="entry name" value="Malonyl-Coenzyme A Acyl Carrier Protein, domain 2"/>
    <property type="match status" value="1"/>
</dbReference>
<evidence type="ECO:0000259" key="10">
    <source>
        <dbReference type="PROSITE" id="PS50075"/>
    </source>
</evidence>
<dbReference type="Gene3D" id="3.90.180.10">
    <property type="entry name" value="Medium-chain alcohol dehydrogenases, catalytic domain"/>
    <property type="match status" value="1"/>
</dbReference>
<dbReference type="PROSITE" id="PS52004">
    <property type="entry name" value="KS3_2"/>
    <property type="match status" value="1"/>
</dbReference>
<dbReference type="GO" id="GO:0005886">
    <property type="term" value="C:plasma membrane"/>
    <property type="evidence" value="ECO:0007669"/>
    <property type="project" value="TreeGrafter"/>
</dbReference>
<dbReference type="InterPro" id="IPR011032">
    <property type="entry name" value="GroES-like_sf"/>
</dbReference>
<evidence type="ECO:0000256" key="2">
    <source>
        <dbReference type="ARBA" id="ARBA00022450"/>
    </source>
</evidence>
<dbReference type="GO" id="GO:0004315">
    <property type="term" value="F:3-oxoacyl-[acyl-carrier-protein] synthase activity"/>
    <property type="evidence" value="ECO:0007669"/>
    <property type="project" value="InterPro"/>
</dbReference>
<dbReference type="GO" id="GO:0031177">
    <property type="term" value="F:phosphopantetheine binding"/>
    <property type="evidence" value="ECO:0007669"/>
    <property type="project" value="InterPro"/>
</dbReference>
<dbReference type="Gene3D" id="3.40.50.720">
    <property type="entry name" value="NAD(P)-binding Rossmann-like Domain"/>
    <property type="match status" value="2"/>
</dbReference>
<dbReference type="InterPro" id="IPR042104">
    <property type="entry name" value="PKS_dehydratase_sf"/>
</dbReference>
<dbReference type="Pfam" id="PF21089">
    <property type="entry name" value="PKS_DH_N"/>
    <property type="match status" value="1"/>
</dbReference>
<dbReference type="InterPro" id="IPR016039">
    <property type="entry name" value="Thiolase-like"/>
</dbReference>
<dbReference type="SUPFAM" id="SSF47336">
    <property type="entry name" value="ACP-like"/>
    <property type="match status" value="1"/>
</dbReference>
<reference evidence="14 15" key="1">
    <citation type="submission" date="2019-10" db="EMBL/GenBank/DDBJ databases">
        <title>Streptomyces sp. nov., a novel actinobacterium isolated from alkaline environment.</title>
        <authorList>
            <person name="Golinska P."/>
        </authorList>
    </citation>
    <scope>NUCLEOTIDE SEQUENCE [LARGE SCALE GENOMIC DNA]</scope>
    <source>
        <strain evidence="14 15">OF1</strain>
    </source>
</reference>
<evidence type="ECO:0000313" key="13">
    <source>
        <dbReference type="EMBL" id="MBB1258456.1"/>
    </source>
</evidence>
<dbReference type="Gene3D" id="3.30.70.3290">
    <property type="match status" value="1"/>
</dbReference>
<evidence type="ECO:0000256" key="1">
    <source>
        <dbReference type="ARBA" id="ARBA00004792"/>
    </source>
</evidence>
<dbReference type="InterPro" id="IPR050091">
    <property type="entry name" value="PKS_NRPS_Biosynth_Enz"/>
</dbReference>
<evidence type="ECO:0000259" key="12">
    <source>
        <dbReference type="PROSITE" id="PS52019"/>
    </source>
</evidence>
<dbReference type="PANTHER" id="PTHR43775">
    <property type="entry name" value="FATTY ACID SYNTHASE"/>
    <property type="match status" value="1"/>
</dbReference>
<reference evidence="16" key="2">
    <citation type="submission" date="2020-05" db="EMBL/GenBank/DDBJ databases">
        <title>Classification of alakaliphilic streptomycetes isolated from an alkaline soil next to Lonar Crater, India and a proposal for the recognition of Streptomyces alkaliterrae sp. nov.</title>
        <authorList>
            <person name="Golinska P."/>
        </authorList>
    </citation>
    <scope>NUCLEOTIDE SEQUENCE [LARGE SCALE GENOMIC DNA]</scope>
    <source>
        <strain evidence="16">OF8</strain>
    </source>
</reference>
<dbReference type="EMBL" id="JABJXA010000024">
    <property type="protein sequence ID" value="MBB1258456.1"/>
    <property type="molecule type" value="Genomic_DNA"/>
</dbReference>
<evidence type="ECO:0000256" key="7">
    <source>
        <dbReference type="ARBA" id="ARBA00023315"/>
    </source>
</evidence>
<dbReference type="InterPro" id="IPR049552">
    <property type="entry name" value="PKS_DH_N"/>
</dbReference>
<dbReference type="Proteomes" id="UP000517765">
    <property type="component" value="Unassembled WGS sequence"/>
</dbReference>
<evidence type="ECO:0000259" key="11">
    <source>
        <dbReference type="PROSITE" id="PS52004"/>
    </source>
</evidence>
<feature type="region of interest" description="Disordered" evidence="9">
    <location>
        <begin position="1511"/>
        <end position="1532"/>
    </location>
</feature>
<evidence type="ECO:0000256" key="5">
    <source>
        <dbReference type="ARBA" id="ARBA00023194"/>
    </source>
</evidence>
<dbReference type="Pfam" id="PF02801">
    <property type="entry name" value="Ketoacyl-synt_C"/>
    <property type="match status" value="1"/>
</dbReference>
<dbReference type="SMART" id="SM00827">
    <property type="entry name" value="PKS_AT"/>
    <property type="match status" value="1"/>
</dbReference>
<dbReference type="Pfam" id="PF00550">
    <property type="entry name" value="PP-binding"/>
    <property type="match status" value="1"/>
</dbReference>
<dbReference type="InterPro" id="IPR014031">
    <property type="entry name" value="Ketoacyl_synth_C"/>
</dbReference>
<keyword evidence="6" id="KW-0511">Multifunctional enzyme</keyword>
<keyword evidence="2" id="KW-0596">Phosphopantetheine</keyword>
<dbReference type="InterPro" id="IPR057326">
    <property type="entry name" value="KR_dom"/>
</dbReference>
<comment type="pathway">
    <text evidence="1">Antibiotic biosynthesis.</text>
</comment>
<dbReference type="GO" id="GO:0004312">
    <property type="term" value="F:fatty acid synthase activity"/>
    <property type="evidence" value="ECO:0007669"/>
    <property type="project" value="TreeGrafter"/>
</dbReference>
<reference evidence="13" key="3">
    <citation type="journal article" name="Syst. Appl. Microbiol.">
        <title>Streptomyces alkaliterrae sp. nov., isolated from an alkaline soil, and emended descriptions of Streptomyces alkaliphilus, Streptomyces calidiresistens and Streptomyces durbertensis.</title>
        <authorList>
            <person name="Swiecimska M."/>
            <person name="Golinska P."/>
            <person name="Nouioui I."/>
            <person name="Wypij M."/>
            <person name="Rai M."/>
            <person name="Sangal V."/>
            <person name="Goodfellow M."/>
        </authorList>
    </citation>
    <scope>NUCLEOTIDE SEQUENCE</scope>
    <source>
        <strain evidence="13">OF8</strain>
    </source>
</reference>
<dbReference type="InterPro" id="IPR020807">
    <property type="entry name" value="PKS_DH"/>
</dbReference>
<dbReference type="SMART" id="SM00825">
    <property type="entry name" value="PKS_KS"/>
    <property type="match status" value="1"/>
</dbReference>
<dbReference type="FunFam" id="3.40.366.10:FF:000002">
    <property type="entry name" value="Probable polyketide synthase 2"/>
    <property type="match status" value="1"/>
</dbReference>
<dbReference type="Pfam" id="PF08659">
    <property type="entry name" value="KR"/>
    <property type="match status" value="1"/>
</dbReference>
<dbReference type="InterPro" id="IPR006162">
    <property type="entry name" value="Ppantetheine_attach_site"/>
</dbReference>
<evidence type="ECO:0000256" key="6">
    <source>
        <dbReference type="ARBA" id="ARBA00023268"/>
    </source>
</evidence>
<keyword evidence="4" id="KW-0808">Transferase</keyword>
<dbReference type="GO" id="GO:0005737">
    <property type="term" value="C:cytoplasm"/>
    <property type="evidence" value="ECO:0007669"/>
    <property type="project" value="TreeGrafter"/>
</dbReference>
<dbReference type="SMART" id="SM00823">
    <property type="entry name" value="PKS_PP"/>
    <property type="match status" value="1"/>
</dbReference>
<organism evidence="14 15">
    <name type="scientific">Streptomyces alkaliterrae</name>
    <dbReference type="NCBI Taxonomy" id="2213162"/>
    <lineage>
        <taxon>Bacteria</taxon>
        <taxon>Bacillati</taxon>
        <taxon>Actinomycetota</taxon>
        <taxon>Actinomycetes</taxon>
        <taxon>Kitasatosporales</taxon>
        <taxon>Streptomycetaceae</taxon>
        <taxon>Streptomyces</taxon>
    </lineage>
</organism>
<evidence type="ECO:0000256" key="3">
    <source>
        <dbReference type="ARBA" id="ARBA00022553"/>
    </source>
</evidence>
<keyword evidence="5" id="KW-0045">Antibiotic biosynthesis</keyword>
<dbReference type="CDD" id="cd00833">
    <property type="entry name" value="PKS"/>
    <property type="match status" value="1"/>
</dbReference>
<dbReference type="InterPro" id="IPR036291">
    <property type="entry name" value="NAD(P)-bd_dom_sf"/>
</dbReference>
<dbReference type="GO" id="GO:0006633">
    <property type="term" value="P:fatty acid biosynthetic process"/>
    <property type="evidence" value="ECO:0007669"/>
    <property type="project" value="InterPro"/>
</dbReference>
<accession>A0A5P0YQU7</accession>
<evidence type="ECO:0000313" key="15">
    <source>
        <dbReference type="Proteomes" id="UP000320857"/>
    </source>
</evidence>
<dbReference type="InterPro" id="IPR020841">
    <property type="entry name" value="PKS_Beta-ketoAc_synthase_dom"/>
</dbReference>
<dbReference type="InterPro" id="IPR016036">
    <property type="entry name" value="Malonyl_transacylase_ACP-bd"/>
</dbReference>
<dbReference type="InterPro" id="IPR009081">
    <property type="entry name" value="PP-bd_ACP"/>
</dbReference>
<dbReference type="Pfam" id="PF22621">
    <property type="entry name" value="CurL-like_PKS_C"/>
    <property type="match status" value="1"/>
</dbReference>
<dbReference type="InterPro" id="IPR013968">
    <property type="entry name" value="PKS_KR"/>
</dbReference>
<dbReference type="InterPro" id="IPR013154">
    <property type="entry name" value="ADH-like_N"/>
</dbReference>
<proteinExistence type="predicted"/>
<dbReference type="SMART" id="SM00826">
    <property type="entry name" value="PKS_DH"/>
    <property type="match status" value="1"/>
</dbReference>
<dbReference type="InterPro" id="IPR001227">
    <property type="entry name" value="Ac_transferase_dom_sf"/>
</dbReference>
<feature type="domain" description="Ketosynthase family 3 (KS3)" evidence="11">
    <location>
        <begin position="15"/>
        <end position="444"/>
    </location>
</feature>
<dbReference type="SUPFAM" id="SSF51735">
    <property type="entry name" value="NAD(P)-binding Rossmann-fold domains"/>
    <property type="match status" value="2"/>
</dbReference>
<dbReference type="SMART" id="SM01294">
    <property type="entry name" value="PKS_PP_betabranch"/>
    <property type="match status" value="1"/>
</dbReference>
<dbReference type="Gene3D" id="3.10.129.110">
    <property type="entry name" value="Polyketide synthase dehydratase"/>
    <property type="match status" value="1"/>
</dbReference>
<dbReference type="SMART" id="SM00822">
    <property type="entry name" value="PKS_KR"/>
    <property type="match status" value="1"/>
</dbReference>
<dbReference type="InterPro" id="IPR014043">
    <property type="entry name" value="Acyl_transferase_dom"/>
</dbReference>
<dbReference type="Pfam" id="PF00698">
    <property type="entry name" value="Acyl_transf_1"/>
    <property type="match status" value="1"/>
</dbReference>
<keyword evidence="7" id="KW-0012">Acyltransferase</keyword>
<feature type="region of interest" description="Disordered" evidence="9">
    <location>
        <begin position="51"/>
        <end position="77"/>
    </location>
</feature>
<sequence length="1933" mass="204042">MESAADADELLTAKHEPIAVVGIGLRFPGGCDSPEEFDALLRDGASGISPLPEDRWDVERFSPSDPASPDPEEKGRIRTTGGGFLDRIDLFDAPFFNISPKEAQYIDPQQRMVLETAWKALEHANIDPSASRRGNGGVYIGASSIDYALELDALPYEQLDGHLASGITMFPLSGRLSYFLGWRGPSVSVDTACSSSLAALHMAVQGLRNRETDIALCGGVNALHHPRIPVMFSHANMLAPDGQCKTFDEAADGYVRAEGCGIIVLKRLTDAVRDGDRVLAVVRGTAVGQDGDSAGLTVPNGVAQEEVMRRAMAAALLGPADIQYVEAHGTGTPLGDPIELGAINDAFAPGHDGDNPLLVGSVKTNLGHMEPASGIVGVIKAVLQLGSGTIYPHLNLSNPSGRIPWDVYAVKVPTECTPYPPGVRRALVNSFGFAGTIGAAVLEQAPELAAEQPRATEAPAPPKLFTVSAKSEPALVGQLENYRAFLDDRPDVDLDALCFTAHVGRAHFPSRLAAPVADADELRAFLDAELARERRPQSSRIRRTAFLFTGQGSQYPGMGAALYARQLEFREQVDACDRLFADHVDFSVRELITDRDVPVELLARTSHTQPALFTLEYALARLWMSWGVRPQALIGHSIGEVTAAAVAGVLDLPDAVRLVAVRSRLMQSVRARGGMAAVGASAADVEPLLADHPGLALAAINAPDQCVVSGDSDALDDLCAKLTADGLRVDRLTVSHAFHSPQMAEVYDEFRAELADLTFRAPQITLFSNVTGKAARLSDIGNVDYWVRHIGEPVRFMDGVRALAKRGRHALVEVGPATALTALAKRCLPVEDHLWLPSLHRKDTTGDTLVRALADYYAAGLAVDWSGYHRGHDPGRLTLPTYAFQRRRHWLPVGKPGAAGAGSATGPVHHPLLGAERPREDGVREFATVCGAQQLGALRGLRGPGGPELPVAGWVELLLALADAVHGHTRVVLRELTVAAPLPLPEESDTAATVELRTRLEPLPDGRARVAVLSIAGDEETTHVTALLEPTTAAAEHLVPPSTAADAARWTPGVDVYTDLTAAGQDVGDELRSVRRVGRLPDGTLLGELDTEPAGGLQQLPLPVLEGALHTLTVDQPDGPALRPVGFAAVRLHKKPRGSRLTVAASLTAAGPEAAHADGAPVVERTADVTLWDGDDPVAELTGVRLARTAEVAGAGRHFLHRPRWLRRTAAPTGTADGARHAVAVLPPCADAETLTASAERAGIRLTATTDISGAPLDASVTDVCWFWHHGAGDDAENVGAADGAADRLRAECERNYRSLLATVAALDAAGGSPRLWLVTERAQLLPGDAPGVGDRLAAATLWGFGHTLLNEYPHLRVTLLDLPGGPPTELVDELLVGELPEERGEFQVAYRDGRRHVRRLLAGDRSPAFAGGFAVHAAEDDRPVVLPATEPKAGQGELTVAVHSAALTGDDVRRAAEEPGAPLGSGAYGTVTDVGPGVEGTAVGDRVLVRAEGALRRTLTVRAADVAPAPEGRTAAAPAAARTAAPGATAEPVTLDELDEALRLLAREDGPRAVPVLLPETGTPEPSGTRVRADRLYVVTGGLGGLGLVTARALVDAGARHLALVSRSGRPTPEAAEVLAELSERAAVHLPRADVGRAADVARLSGELDALDVPVGGVVHAAGAIGKQLVSALTWEEIDEQFGPKVYGGWLLHEATAHLPELDFFVCYSSIASVIGGATQAHYAGASAFLDALTEWRAASGLPATAANWGAWASVGMSARLDDNLGREIVRGGIQFFSPTRALRALEGMIGSGAVRRVVGEVDWRRYTEATPVDNRLYERLVGVGDADEDGEAAVDVAELLKLPARERGEQITALVAGKVAAALRMAPDDPLDHDAKFVSLGLDSLMGMEVRGGLEKAFGLSLPASLAFDHPSVRELSDFLHGRLVPQEAAA</sequence>
<dbReference type="InterPro" id="IPR020806">
    <property type="entry name" value="PKS_PP-bd"/>
</dbReference>
<feature type="region of interest" description="N-terminal hotdog fold" evidence="8">
    <location>
        <begin position="910"/>
        <end position="1035"/>
    </location>
</feature>
<evidence type="ECO:0000256" key="9">
    <source>
        <dbReference type="SAM" id="MobiDB-lite"/>
    </source>
</evidence>
<dbReference type="SUPFAM" id="SSF50129">
    <property type="entry name" value="GroES-like"/>
    <property type="match status" value="1"/>
</dbReference>
<dbReference type="PANTHER" id="PTHR43775:SF37">
    <property type="entry name" value="SI:DKEY-61P9.11"/>
    <property type="match status" value="1"/>
</dbReference>
<comment type="caution">
    <text evidence="14">The sequence shown here is derived from an EMBL/GenBank/DDBJ whole genome shotgun (WGS) entry which is preliminary data.</text>
</comment>
<dbReference type="SUPFAM" id="SSF53901">
    <property type="entry name" value="Thiolase-like"/>
    <property type="match status" value="1"/>
</dbReference>
<evidence type="ECO:0000313" key="16">
    <source>
        <dbReference type="Proteomes" id="UP000517765"/>
    </source>
</evidence>
<dbReference type="Proteomes" id="UP000320857">
    <property type="component" value="Unassembled WGS sequence"/>
</dbReference>
<dbReference type="InterPro" id="IPR014030">
    <property type="entry name" value="Ketoacyl_synth_N"/>
</dbReference>
<keyword evidence="3" id="KW-0597">Phosphoprotein</keyword>
<feature type="domain" description="PKS/mFAS DH" evidence="12">
    <location>
        <begin position="910"/>
        <end position="1195"/>
    </location>
</feature>
<dbReference type="PROSITE" id="PS00606">
    <property type="entry name" value="KS3_1"/>
    <property type="match status" value="1"/>
</dbReference>
<gene>
    <name evidence="14" type="ORF">FNX44_008045</name>
    <name evidence="13" type="ORF">H3147_06365</name>
</gene>
<dbReference type="PROSITE" id="PS00012">
    <property type="entry name" value="PHOSPHOPANTETHEINE"/>
    <property type="match status" value="1"/>
</dbReference>
<dbReference type="PROSITE" id="PS52019">
    <property type="entry name" value="PKS_MFAS_DH"/>
    <property type="match status" value="1"/>
</dbReference>
<protein>
    <submittedName>
        <fullName evidence="14">SDR family NAD(P)-dependent oxidoreductase</fullName>
    </submittedName>
</protein>
<dbReference type="SUPFAM" id="SSF52151">
    <property type="entry name" value="FabD/lysophospholipase-like"/>
    <property type="match status" value="1"/>
</dbReference>
<name>A0A5P0YQU7_9ACTN</name>
<evidence type="ECO:0000256" key="8">
    <source>
        <dbReference type="PROSITE-ProRule" id="PRU01363"/>
    </source>
</evidence>
<dbReference type="GO" id="GO:0017000">
    <property type="term" value="P:antibiotic biosynthetic process"/>
    <property type="evidence" value="ECO:0007669"/>
    <property type="project" value="UniProtKB-KW"/>
</dbReference>
<dbReference type="InterPro" id="IPR018201">
    <property type="entry name" value="Ketoacyl_synth_AS"/>
</dbReference>
<dbReference type="OrthoDB" id="9778690at2"/>
<dbReference type="Gene3D" id="1.10.1200.10">
    <property type="entry name" value="ACP-like"/>
    <property type="match status" value="1"/>
</dbReference>
<evidence type="ECO:0000313" key="14">
    <source>
        <dbReference type="EMBL" id="MQS01822.1"/>
    </source>
</evidence>